<name>A0AAW1L8C6_POPJA</name>
<gene>
    <name evidence="1" type="ORF">QE152_g15626</name>
</gene>
<evidence type="ECO:0000313" key="1">
    <source>
        <dbReference type="EMBL" id="KAK9729939.1"/>
    </source>
</evidence>
<proteinExistence type="predicted"/>
<dbReference type="EMBL" id="JASPKY010000155">
    <property type="protein sequence ID" value="KAK9729939.1"/>
    <property type="molecule type" value="Genomic_DNA"/>
</dbReference>
<keyword evidence="2" id="KW-1185">Reference proteome</keyword>
<protein>
    <submittedName>
        <fullName evidence="1">Uncharacterized protein</fullName>
    </submittedName>
</protein>
<dbReference type="AlphaFoldDB" id="A0AAW1L8C6"/>
<reference evidence="1 2" key="1">
    <citation type="journal article" date="2024" name="BMC Genomics">
        <title>De novo assembly and annotation of Popillia japonica's genome with initial clues to its potential as an invasive pest.</title>
        <authorList>
            <person name="Cucini C."/>
            <person name="Boschi S."/>
            <person name="Funari R."/>
            <person name="Cardaioli E."/>
            <person name="Iannotti N."/>
            <person name="Marturano G."/>
            <person name="Paoli F."/>
            <person name="Bruttini M."/>
            <person name="Carapelli A."/>
            <person name="Frati F."/>
            <person name="Nardi F."/>
        </authorList>
    </citation>
    <scope>NUCLEOTIDE SEQUENCE [LARGE SCALE GENOMIC DNA]</scope>
    <source>
        <strain evidence="1">DMR45628</strain>
    </source>
</reference>
<dbReference type="Proteomes" id="UP001458880">
    <property type="component" value="Unassembled WGS sequence"/>
</dbReference>
<evidence type="ECO:0000313" key="2">
    <source>
        <dbReference type="Proteomes" id="UP001458880"/>
    </source>
</evidence>
<accession>A0AAW1L8C6</accession>
<sequence length="242" mass="29572">MEEEIRQCREAKRYTKINIVKLKNIEIRQKYYEETGKRLGEKWKEVQHQGLEESWKSYKNILSETAKEICGTKSVDRTKKSSRWWNNRVMTKVKEKKNGWKKYIKTRKKEDKKTYNRKRNEAKQEVLHAKSCCWEEFGREIEKEYQTNKRKFWKTILHAKSCCWEEFGREIEKEYQTNKRKFWKTMKSIKNGKTKKQIWIIKDSNNEIKTEAEEVLVKSGANFTKRNLRIIRAIVHMKQHRI</sequence>
<comment type="caution">
    <text evidence="1">The sequence shown here is derived from an EMBL/GenBank/DDBJ whole genome shotgun (WGS) entry which is preliminary data.</text>
</comment>
<organism evidence="1 2">
    <name type="scientific">Popillia japonica</name>
    <name type="common">Japanese beetle</name>
    <dbReference type="NCBI Taxonomy" id="7064"/>
    <lineage>
        <taxon>Eukaryota</taxon>
        <taxon>Metazoa</taxon>
        <taxon>Ecdysozoa</taxon>
        <taxon>Arthropoda</taxon>
        <taxon>Hexapoda</taxon>
        <taxon>Insecta</taxon>
        <taxon>Pterygota</taxon>
        <taxon>Neoptera</taxon>
        <taxon>Endopterygota</taxon>
        <taxon>Coleoptera</taxon>
        <taxon>Polyphaga</taxon>
        <taxon>Scarabaeiformia</taxon>
        <taxon>Scarabaeidae</taxon>
        <taxon>Rutelinae</taxon>
        <taxon>Popillia</taxon>
    </lineage>
</organism>